<sequence>MYELEKWVWTEADFAQMGWHDATIYAVQFGKDISFDIDYIFEWVQADKDDFFSFYIAPVTLIFSEPRSIVFNVNFRFGQQLEIEGIHRRITDAGLTEWCLETHQGDIIIITDSFQQIIRCPPTLQIGQQIMLEERGESSFSRVPDAAFVASEEVRGLKEADFALRQKAAELRQQQRRLEILREQRSAGALAVKPYLLAKRGVEQRIRELRDELRAANEYL</sequence>
<dbReference type="Proteomes" id="UP001501469">
    <property type="component" value="Unassembled WGS sequence"/>
</dbReference>
<accession>A0ABP7UZE0</accession>
<reference evidence="3" key="1">
    <citation type="journal article" date="2019" name="Int. J. Syst. Evol. Microbiol.">
        <title>The Global Catalogue of Microorganisms (GCM) 10K type strain sequencing project: providing services to taxonomists for standard genome sequencing and annotation.</title>
        <authorList>
            <consortium name="The Broad Institute Genomics Platform"/>
            <consortium name="The Broad Institute Genome Sequencing Center for Infectious Disease"/>
            <person name="Wu L."/>
            <person name="Ma J."/>
        </authorList>
    </citation>
    <scope>NUCLEOTIDE SEQUENCE [LARGE SCALE GENOMIC DNA]</scope>
    <source>
        <strain evidence="3">JCM 17225</strain>
    </source>
</reference>
<dbReference type="RefSeq" id="WP_345059783.1">
    <property type="nucleotide sequence ID" value="NZ_BAABDK010000035.1"/>
</dbReference>
<proteinExistence type="predicted"/>
<evidence type="ECO:0000256" key="1">
    <source>
        <dbReference type="SAM" id="Coils"/>
    </source>
</evidence>
<comment type="caution">
    <text evidence="2">The sequence shown here is derived from an EMBL/GenBank/DDBJ whole genome shotgun (WGS) entry which is preliminary data.</text>
</comment>
<dbReference type="EMBL" id="BAABDK010000035">
    <property type="protein sequence ID" value="GAA4055517.1"/>
    <property type="molecule type" value="Genomic_DNA"/>
</dbReference>
<keyword evidence="1" id="KW-0175">Coiled coil</keyword>
<protein>
    <submittedName>
        <fullName evidence="2">Uncharacterized protein</fullName>
    </submittedName>
</protein>
<gene>
    <name evidence="2" type="ORF">GCM10022409_48420</name>
</gene>
<evidence type="ECO:0000313" key="3">
    <source>
        <dbReference type="Proteomes" id="UP001501469"/>
    </source>
</evidence>
<name>A0ABP7UZE0_9BACT</name>
<organism evidence="2 3">
    <name type="scientific">Hymenobacter glaciei</name>
    <dbReference type="NCBI Taxonomy" id="877209"/>
    <lineage>
        <taxon>Bacteria</taxon>
        <taxon>Pseudomonadati</taxon>
        <taxon>Bacteroidota</taxon>
        <taxon>Cytophagia</taxon>
        <taxon>Cytophagales</taxon>
        <taxon>Hymenobacteraceae</taxon>
        <taxon>Hymenobacter</taxon>
    </lineage>
</organism>
<feature type="coiled-coil region" evidence="1">
    <location>
        <begin position="164"/>
        <end position="219"/>
    </location>
</feature>
<evidence type="ECO:0000313" key="2">
    <source>
        <dbReference type="EMBL" id="GAA4055517.1"/>
    </source>
</evidence>
<keyword evidence="3" id="KW-1185">Reference proteome</keyword>